<dbReference type="SMART" id="SM00387">
    <property type="entry name" value="HATPase_c"/>
    <property type="match status" value="1"/>
</dbReference>
<dbReference type="InterPro" id="IPR004358">
    <property type="entry name" value="Sig_transdc_His_kin-like_C"/>
</dbReference>
<sequence length="665" mass="75269">MIPMKMVTNPMKNTSIQQKIVWIIMLVSTSSLFLAATFFLSYDLVSYRNKVVHEYVKLADIIGTYNDASVALMQREATQSNLYDILRSDIHVKQAAIFDLENQLFSLYDLEVYQQKNAEGPLPVAKVVAAAQRTPGYQQDMVDFDFWGNSLQIYTTIKDGETVVNTVYLQVALTEFYSIVYRYVAIYIIFFVCALFFSYFLSTRLQGLISKPILDLAEVAKKITSQKDYSIRLKHKQSEESEIKILISAFNEMLSEIELQNESLITAKEEAEYLAKTKQEFLANMSHEIRTPMNGVIGVADLLSETTLSEQQKKYLNIIRSSADNLLVIINDILDLSKIASGKLTLEQNAFYLMNVIETVVASCLPKLKKKNLEIDVQVDESLPQTLIGDSVRLNQILLNLFSNAIKFTIKGKVTIGASLVRETTEEITIRFFVKDTGIGIPRSKYDAIFGSFTQASNDTTRKYGGTGLGLAITKQLVELHGGKIFLESEVGRGSTFSCEITLLKNKEEQLVDAVAEEVKVMDNLWQSALEQPGTEISEVDLKVLLVEDNEVNQMLVQTLLKQWDYACVLARNGREALEKLRQEDFDIVLMDLHMPEMDGYDATRHIRKFEGYKAEVPIIAMTASALKDEAVRCLEAGMNDYISKPFNKNDLYEKLSHYTREHSS</sequence>
<comment type="subcellular location">
    <subcellularLocation>
        <location evidence="2">Membrane</location>
    </subcellularLocation>
</comment>
<dbReference type="EC" id="2.7.13.3" evidence="3"/>
<keyword evidence="4 8" id="KW-0597">Phosphoprotein</keyword>
<dbReference type="PRINTS" id="PR00344">
    <property type="entry name" value="BCTRLSENSOR"/>
</dbReference>
<dbReference type="Pfam" id="PF00072">
    <property type="entry name" value="Response_reg"/>
    <property type="match status" value="1"/>
</dbReference>
<name>A0ABP9DIE2_9BACT</name>
<dbReference type="Proteomes" id="UP001500298">
    <property type="component" value="Unassembled WGS sequence"/>
</dbReference>
<dbReference type="CDD" id="cd16922">
    <property type="entry name" value="HATPase_EvgS-ArcB-TorS-like"/>
    <property type="match status" value="1"/>
</dbReference>
<dbReference type="PANTHER" id="PTHR45339">
    <property type="entry name" value="HYBRID SIGNAL TRANSDUCTION HISTIDINE KINASE J"/>
    <property type="match status" value="1"/>
</dbReference>
<keyword evidence="14" id="KW-1185">Reference proteome</keyword>
<feature type="domain" description="HAMP" evidence="12">
    <location>
        <begin position="207"/>
        <end position="262"/>
    </location>
</feature>
<evidence type="ECO:0000256" key="5">
    <source>
        <dbReference type="ARBA" id="ARBA00022679"/>
    </source>
</evidence>
<feature type="domain" description="Response regulatory" evidence="11">
    <location>
        <begin position="543"/>
        <end position="660"/>
    </location>
</feature>
<dbReference type="InterPro" id="IPR003594">
    <property type="entry name" value="HATPase_dom"/>
</dbReference>
<keyword evidence="5" id="KW-0808">Transferase</keyword>
<dbReference type="InterPro" id="IPR003661">
    <property type="entry name" value="HisK_dim/P_dom"/>
</dbReference>
<reference evidence="14" key="1">
    <citation type="journal article" date="2019" name="Int. J. Syst. Evol. Microbiol.">
        <title>The Global Catalogue of Microorganisms (GCM) 10K type strain sequencing project: providing services to taxonomists for standard genome sequencing and annotation.</title>
        <authorList>
            <consortium name="The Broad Institute Genomics Platform"/>
            <consortium name="The Broad Institute Genome Sequencing Center for Infectious Disease"/>
            <person name="Wu L."/>
            <person name="Ma J."/>
        </authorList>
    </citation>
    <scope>NUCLEOTIDE SEQUENCE [LARGE SCALE GENOMIC DNA]</scope>
    <source>
        <strain evidence="14">JCM 18326</strain>
    </source>
</reference>
<dbReference type="InterPro" id="IPR011006">
    <property type="entry name" value="CheY-like_superfamily"/>
</dbReference>
<evidence type="ECO:0000256" key="8">
    <source>
        <dbReference type="PROSITE-ProRule" id="PRU00169"/>
    </source>
</evidence>
<evidence type="ECO:0000256" key="3">
    <source>
        <dbReference type="ARBA" id="ARBA00012438"/>
    </source>
</evidence>
<dbReference type="Gene3D" id="3.40.50.2300">
    <property type="match status" value="1"/>
</dbReference>
<dbReference type="CDD" id="cd17546">
    <property type="entry name" value="REC_hyHK_CKI1_RcsC-like"/>
    <property type="match status" value="1"/>
</dbReference>
<evidence type="ECO:0000259" key="11">
    <source>
        <dbReference type="PROSITE" id="PS50110"/>
    </source>
</evidence>
<dbReference type="EMBL" id="BAABJX010000036">
    <property type="protein sequence ID" value="GAA4838344.1"/>
    <property type="molecule type" value="Genomic_DNA"/>
</dbReference>
<comment type="caution">
    <text evidence="13">The sequence shown here is derived from an EMBL/GenBank/DDBJ whole genome shotgun (WGS) entry which is preliminary data.</text>
</comment>
<dbReference type="PANTHER" id="PTHR45339:SF1">
    <property type="entry name" value="HYBRID SIGNAL TRANSDUCTION HISTIDINE KINASE J"/>
    <property type="match status" value="1"/>
</dbReference>
<dbReference type="Gene3D" id="1.10.287.130">
    <property type="match status" value="1"/>
</dbReference>
<keyword evidence="9" id="KW-1133">Transmembrane helix</keyword>
<accession>A0ABP9DIE2</accession>
<keyword evidence="7" id="KW-0902">Two-component regulatory system</keyword>
<dbReference type="InterPro" id="IPR003660">
    <property type="entry name" value="HAMP_dom"/>
</dbReference>
<dbReference type="CDD" id="cd00082">
    <property type="entry name" value="HisKA"/>
    <property type="match status" value="1"/>
</dbReference>
<dbReference type="InterPro" id="IPR036097">
    <property type="entry name" value="HisK_dim/P_sf"/>
</dbReference>
<evidence type="ECO:0000256" key="2">
    <source>
        <dbReference type="ARBA" id="ARBA00004370"/>
    </source>
</evidence>
<dbReference type="Pfam" id="PF02518">
    <property type="entry name" value="HATPase_c"/>
    <property type="match status" value="1"/>
</dbReference>
<proteinExistence type="predicted"/>
<evidence type="ECO:0000313" key="13">
    <source>
        <dbReference type="EMBL" id="GAA4838344.1"/>
    </source>
</evidence>
<feature type="modified residue" description="4-aspartylphosphate" evidence="8">
    <location>
        <position position="592"/>
    </location>
</feature>
<dbReference type="SUPFAM" id="SSF52172">
    <property type="entry name" value="CheY-like"/>
    <property type="match status" value="1"/>
</dbReference>
<dbReference type="PROSITE" id="PS50885">
    <property type="entry name" value="HAMP"/>
    <property type="match status" value="1"/>
</dbReference>
<evidence type="ECO:0000259" key="10">
    <source>
        <dbReference type="PROSITE" id="PS50109"/>
    </source>
</evidence>
<dbReference type="InterPro" id="IPR036890">
    <property type="entry name" value="HATPase_C_sf"/>
</dbReference>
<evidence type="ECO:0000256" key="6">
    <source>
        <dbReference type="ARBA" id="ARBA00022777"/>
    </source>
</evidence>
<evidence type="ECO:0000256" key="4">
    <source>
        <dbReference type="ARBA" id="ARBA00022553"/>
    </source>
</evidence>
<evidence type="ECO:0000256" key="9">
    <source>
        <dbReference type="SAM" id="Phobius"/>
    </source>
</evidence>
<keyword evidence="9" id="KW-0812">Transmembrane</keyword>
<gene>
    <name evidence="13" type="ORF">GCM10023331_24390</name>
</gene>
<keyword evidence="6" id="KW-0418">Kinase</keyword>
<comment type="catalytic activity">
    <reaction evidence="1">
        <text>ATP + protein L-histidine = ADP + protein N-phospho-L-histidine.</text>
        <dbReference type="EC" id="2.7.13.3"/>
    </reaction>
</comment>
<dbReference type="SUPFAM" id="SSF55874">
    <property type="entry name" value="ATPase domain of HSP90 chaperone/DNA topoisomerase II/histidine kinase"/>
    <property type="match status" value="1"/>
</dbReference>
<dbReference type="PROSITE" id="PS50109">
    <property type="entry name" value="HIS_KIN"/>
    <property type="match status" value="1"/>
</dbReference>
<feature type="domain" description="Histidine kinase" evidence="10">
    <location>
        <begin position="284"/>
        <end position="505"/>
    </location>
</feature>
<keyword evidence="9" id="KW-0472">Membrane</keyword>
<dbReference type="SMART" id="SM00388">
    <property type="entry name" value="HisKA"/>
    <property type="match status" value="1"/>
</dbReference>
<evidence type="ECO:0000256" key="7">
    <source>
        <dbReference type="ARBA" id="ARBA00023012"/>
    </source>
</evidence>
<dbReference type="SUPFAM" id="SSF47384">
    <property type="entry name" value="Homodimeric domain of signal transducing histidine kinase"/>
    <property type="match status" value="1"/>
</dbReference>
<dbReference type="SMART" id="SM00448">
    <property type="entry name" value="REC"/>
    <property type="match status" value="1"/>
</dbReference>
<dbReference type="CDD" id="cd06225">
    <property type="entry name" value="HAMP"/>
    <property type="match status" value="1"/>
</dbReference>
<dbReference type="SMART" id="SM00304">
    <property type="entry name" value="HAMP"/>
    <property type="match status" value="1"/>
</dbReference>
<dbReference type="PROSITE" id="PS50110">
    <property type="entry name" value="RESPONSE_REGULATORY"/>
    <property type="match status" value="1"/>
</dbReference>
<feature type="transmembrane region" description="Helical" evidence="9">
    <location>
        <begin position="179"/>
        <end position="201"/>
    </location>
</feature>
<organism evidence="13 14">
    <name type="scientific">Algivirga pacifica</name>
    <dbReference type="NCBI Taxonomy" id="1162670"/>
    <lineage>
        <taxon>Bacteria</taxon>
        <taxon>Pseudomonadati</taxon>
        <taxon>Bacteroidota</taxon>
        <taxon>Cytophagia</taxon>
        <taxon>Cytophagales</taxon>
        <taxon>Flammeovirgaceae</taxon>
        <taxon>Algivirga</taxon>
    </lineage>
</organism>
<dbReference type="Gene3D" id="6.10.340.10">
    <property type="match status" value="1"/>
</dbReference>
<evidence type="ECO:0000313" key="14">
    <source>
        <dbReference type="Proteomes" id="UP001500298"/>
    </source>
</evidence>
<protein>
    <recommendedName>
        <fullName evidence="3">histidine kinase</fullName>
        <ecNumber evidence="3">2.7.13.3</ecNumber>
    </recommendedName>
</protein>
<dbReference type="Pfam" id="PF00512">
    <property type="entry name" value="HisKA"/>
    <property type="match status" value="1"/>
</dbReference>
<feature type="transmembrane region" description="Helical" evidence="9">
    <location>
        <begin position="20"/>
        <end position="42"/>
    </location>
</feature>
<dbReference type="InterPro" id="IPR001789">
    <property type="entry name" value="Sig_transdc_resp-reg_receiver"/>
</dbReference>
<dbReference type="Gene3D" id="3.30.565.10">
    <property type="entry name" value="Histidine kinase-like ATPase, C-terminal domain"/>
    <property type="match status" value="1"/>
</dbReference>
<evidence type="ECO:0000256" key="1">
    <source>
        <dbReference type="ARBA" id="ARBA00000085"/>
    </source>
</evidence>
<evidence type="ECO:0000259" key="12">
    <source>
        <dbReference type="PROSITE" id="PS50885"/>
    </source>
</evidence>
<dbReference type="InterPro" id="IPR005467">
    <property type="entry name" value="His_kinase_dom"/>
</dbReference>